<dbReference type="SUPFAM" id="SSF47473">
    <property type="entry name" value="EF-hand"/>
    <property type="match status" value="1"/>
</dbReference>
<dbReference type="OrthoDB" id="444540at2759"/>
<keyword evidence="4" id="KW-0109">Calcium transport</keyword>
<comment type="caution">
    <text evidence="17">The sequence shown here is derived from an EMBL/GenBank/DDBJ whole genome shotgun (WGS) entry which is preliminary data.</text>
</comment>
<keyword evidence="8" id="KW-0851">Voltage-gated channel</keyword>
<feature type="transmembrane region" description="Helical" evidence="15">
    <location>
        <begin position="107"/>
        <end position="129"/>
    </location>
</feature>
<dbReference type="Pfam" id="PF00520">
    <property type="entry name" value="Ion_trans"/>
    <property type="match status" value="1"/>
</dbReference>
<evidence type="ECO:0000256" key="15">
    <source>
        <dbReference type="SAM" id="Phobius"/>
    </source>
</evidence>
<keyword evidence="5" id="KW-0107">Calcium channel</keyword>
<feature type="transmembrane region" description="Helical" evidence="15">
    <location>
        <begin position="75"/>
        <end position="95"/>
    </location>
</feature>
<dbReference type="AlphaFoldDB" id="A0A812I3X7"/>
<proteinExistence type="predicted"/>
<dbReference type="Proteomes" id="UP000604046">
    <property type="component" value="Unassembled WGS sequence"/>
</dbReference>
<evidence type="ECO:0000256" key="5">
    <source>
        <dbReference type="ARBA" id="ARBA00022673"/>
    </source>
</evidence>
<feature type="region of interest" description="Disordered" evidence="14">
    <location>
        <begin position="573"/>
        <end position="700"/>
    </location>
</feature>
<evidence type="ECO:0000256" key="9">
    <source>
        <dbReference type="ARBA" id="ARBA00022989"/>
    </source>
</evidence>
<dbReference type="GO" id="GO:0005509">
    <property type="term" value="F:calcium ion binding"/>
    <property type="evidence" value="ECO:0007669"/>
    <property type="project" value="InterPro"/>
</dbReference>
<keyword evidence="6 15" id="KW-0812">Transmembrane</keyword>
<feature type="transmembrane region" description="Helical" evidence="15">
    <location>
        <begin position="204"/>
        <end position="226"/>
    </location>
</feature>
<organism evidence="17 18">
    <name type="scientific">Symbiodinium natans</name>
    <dbReference type="NCBI Taxonomy" id="878477"/>
    <lineage>
        <taxon>Eukaryota</taxon>
        <taxon>Sar</taxon>
        <taxon>Alveolata</taxon>
        <taxon>Dinophyceae</taxon>
        <taxon>Suessiales</taxon>
        <taxon>Symbiodiniaceae</taxon>
        <taxon>Symbiodinium</taxon>
    </lineage>
</organism>
<evidence type="ECO:0000256" key="4">
    <source>
        <dbReference type="ARBA" id="ARBA00022568"/>
    </source>
</evidence>
<keyword evidence="3" id="KW-0597">Phosphoprotein</keyword>
<feature type="region of interest" description="Disordered" evidence="14">
    <location>
        <begin position="511"/>
        <end position="533"/>
    </location>
</feature>
<dbReference type="InterPro" id="IPR002048">
    <property type="entry name" value="EF_hand_dom"/>
</dbReference>
<feature type="domain" description="EF-hand" evidence="16">
    <location>
        <begin position="337"/>
        <end position="372"/>
    </location>
</feature>
<comment type="subcellular location">
    <subcellularLocation>
        <location evidence="1">Membrane</location>
        <topology evidence="1">Multi-pass membrane protein</topology>
    </subcellularLocation>
</comment>
<dbReference type="InterPro" id="IPR050599">
    <property type="entry name" value="VDCC_alpha-1_subunit"/>
</dbReference>
<reference evidence="17" key="1">
    <citation type="submission" date="2021-02" db="EMBL/GenBank/DDBJ databases">
        <authorList>
            <person name="Dougan E. K."/>
            <person name="Rhodes N."/>
            <person name="Thang M."/>
            <person name="Chan C."/>
        </authorList>
    </citation>
    <scope>NUCLEOTIDE SEQUENCE</scope>
</reference>
<dbReference type="PANTHER" id="PTHR45628:SF7">
    <property type="entry name" value="VOLTAGE-DEPENDENT CALCIUM CHANNEL TYPE A SUBUNIT ALPHA-1"/>
    <property type="match status" value="1"/>
</dbReference>
<dbReference type="GO" id="GO:0005891">
    <property type="term" value="C:voltage-gated calcium channel complex"/>
    <property type="evidence" value="ECO:0007669"/>
    <property type="project" value="TreeGrafter"/>
</dbReference>
<dbReference type="InterPro" id="IPR011992">
    <property type="entry name" value="EF-hand-dom_pair"/>
</dbReference>
<protein>
    <submittedName>
        <fullName evidence="17">Scn11a protein</fullName>
    </submittedName>
</protein>
<keyword evidence="7" id="KW-0106">Calcium</keyword>
<dbReference type="InterPro" id="IPR005821">
    <property type="entry name" value="Ion_trans_dom"/>
</dbReference>
<evidence type="ECO:0000256" key="11">
    <source>
        <dbReference type="ARBA" id="ARBA00023136"/>
    </source>
</evidence>
<feature type="transmembrane region" description="Helical" evidence="15">
    <location>
        <begin position="290"/>
        <end position="313"/>
    </location>
</feature>
<evidence type="ECO:0000256" key="13">
    <source>
        <dbReference type="ARBA" id="ARBA00023303"/>
    </source>
</evidence>
<dbReference type="PROSITE" id="PS00018">
    <property type="entry name" value="EF_HAND_1"/>
    <property type="match status" value="2"/>
</dbReference>
<evidence type="ECO:0000313" key="17">
    <source>
        <dbReference type="EMBL" id="CAE6973489.1"/>
    </source>
</evidence>
<feature type="transmembrane region" description="Helical" evidence="15">
    <location>
        <begin position="264"/>
        <end position="283"/>
    </location>
</feature>
<dbReference type="SMART" id="SM00054">
    <property type="entry name" value="EFh"/>
    <property type="match status" value="2"/>
</dbReference>
<evidence type="ECO:0000256" key="14">
    <source>
        <dbReference type="SAM" id="MobiDB-lite"/>
    </source>
</evidence>
<evidence type="ECO:0000256" key="10">
    <source>
        <dbReference type="ARBA" id="ARBA00023065"/>
    </source>
</evidence>
<dbReference type="Gene3D" id="1.10.238.10">
    <property type="entry name" value="EF-hand"/>
    <property type="match status" value="1"/>
</dbReference>
<evidence type="ECO:0000256" key="8">
    <source>
        <dbReference type="ARBA" id="ARBA00022882"/>
    </source>
</evidence>
<evidence type="ECO:0000256" key="2">
    <source>
        <dbReference type="ARBA" id="ARBA00022448"/>
    </source>
</evidence>
<evidence type="ECO:0000256" key="1">
    <source>
        <dbReference type="ARBA" id="ARBA00004141"/>
    </source>
</evidence>
<keyword evidence="18" id="KW-1185">Reference proteome</keyword>
<dbReference type="PANTHER" id="PTHR45628">
    <property type="entry name" value="VOLTAGE-DEPENDENT CALCIUM CHANNEL TYPE A SUBUNIT ALPHA-1"/>
    <property type="match status" value="1"/>
</dbReference>
<accession>A0A812I3X7</accession>
<dbReference type="Gene3D" id="1.20.120.350">
    <property type="entry name" value="Voltage-gated potassium channels. Chain C"/>
    <property type="match status" value="1"/>
</dbReference>
<dbReference type="SUPFAM" id="SSF81324">
    <property type="entry name" value="Voltage-gated potassium channels"/>
    <property type="match status" value="1"/>
</dbReference>
<evidence type="ECO:0000256" key="12">
    <source>
        <dbReference type="ARBA" id="ARBA00023180"/>
    </source>
</evidence>
<evidence type="ECO:0000313" key="18">
    <source>
        <dbReference type="Proteomes" id="UP000604046"/>
    </source>
</evidence>
<sequence>MEASRKPSAAPSLANSVKSEWDAARVTPMLSNRRKTLSSRFVKAKTSNFWAEGDEARSCRGRFKKAAVAYTRSKVAANLFAVIVLVDFLCTCLDVDARAAGEKTPDLVQITSDICLWAYSLETILLLIVKGPRIFLDVMMMLDAFVLLCGYVETIMQYLGHGELLSTVAIFRMLRLVRILRVTRVLRRTGGFRELQKLIRMMSTCIRTLFWSFVFCFIVMTVWALLIVELLNPLMDIINQETGIFDDCPQCIKSTQSVMRANVLLFKTVIAGDGWGLIAVPFIEAYPLSAIIFCGSLLTLVFCVMNLIVAVVVDTFAEARERDVMNLAEEIENNVTVDRERLEKIFQRIDADGSGMVTFDELLEGARKDPEFQSRLRVMDIDEADLEQLFEMIDVNGEGEIAVAEFIAPLSRWVTDSKTAPRFIKYNMLRSLAQQEELYSLSRRCFETLVCRMEELVTFLHGENSASLLPSPDAQFVSSRTKDEVAQPTMELEFVVGTQELQPFSSSKDAGLAEADGEAIEQPHSSQKAFLQPSPDEEEAIKNAIESLERHVLNATELALKGSVALVEQALRDRQRRHRRSPNRIASGTPNLQHLLEDHVFERRQEKKHSLQPFRDIETPEAFSPQRPRLPIGTFGKPGSPSSPQPYPRRNGSKEIVKSTDTSSWYRGSPAGSPNYVHIRTDERTQKRLSQSKRPQEHPQ</sequence>
<keyword evidence="10" id="KW-0406">Ion transport</keyword>
<gene>
    <name evidence="17" type="primary">Scn11a</name>
    <name evidence="17" type="ORF">SNAT2548_LOCUS2832</name>
</gene>
<dbReference type="GO" id="GO:0008331">
    <property type="term" value="F:high voltage-gated calcium channel activity"/>
    <property type="evidence" value="ECO:0007669"/>
    <property type="project" value="TreeGrafter"/>
</dbReference>
<dbReference type="GO" id="GO:0098703">
    <property type="term" value="P:calcium ion import across plasma membrane"/>
    <property type="evidence" value="ECO:0007669"/>
    <property type="project" value="TreeGrafter"/>
</dbReference>
<dbReference type="Pfam" id="PF13499">
    <property type="entry name" value="EF-hand_7"/>
    <property type="match status" value="1"/>
</dbReference>
<dbReference type="InterPro" id="IPR027359">
    <property type="entry name" value="Volt_channel_dom_sf"/>
</dbReference>
<keyword evidence="11 15" id="KW-0472">Membrane</keyword>
<evidence type="ECO:0000256" key="3">
    <source>
        <dbReference type="ARBA" id="ARBA00022553"/>
    </source>
</evidence>
<keyword evidence="9 15" id="KW-1133">Transmembrane helix</keyword>
<dbReference type="EMBL" id="CAJNDS010000169">
    <property type="protein sequence ID" value="CAE6973489.1"/>
    <property type="molecule type" value="Genomic_DNA"/>
</dbReference>
<feature type="compositionally biased region" description="Basic and acidic residues" evidence="14">
    <location>
        <begin position="595"/>
        <end position="609"/>
    </location>
</feature>
<evidence type="ECO:0000256" key="7">
    <source>
        <dbReference type="ARBA" id="ARBA00022837"/>
    </source>
</evidence>
<dbReference type="CDD" id="cd00051">
    <property type="entry name" value="EFh"/>
    <property type="match status" value="1"/>
</dbReference>
<name>A0A812I3X7_9DINO</name>
<keyword evidence="2" id="KW-0813">Transport</keyword>
<dbReference type="PROSITE" id="PS50222">
    <property type="entry name" value="EF_HAND_2"/>
    <property type="match status" value="2"/>
</dbReference>
<keyword evidence="12" id="KW-0325">Glycoprotein</keyword>
<evidence type="ECO:0000256" key="6">
    <source>
        <dbReference type="ARBA" id="ARBA00022692"/>
    </source>
</evidence>
<evidence type="ECO:0000259" key="16">
    <source>
        <dbReference type="PROSITE" id="PS50222"/>
    </source>
</evidence>
<keyword evidence="13" id="KW-0407">Ion channel</keyword>
<dbReference type="Gene3D" id="1.10.287.70">
    <property type="match status" value="1"/>
</dbReference>
<dbReference type="InterPro" id="IPR018247">
    <property type="entry name" value="EF_Hand_1_Ca_BS"/>
</dbReference>
<feature type="domain" description="EF-hand" evidence="16">
    <location>
        <begin position="381"/>
        <end position="416"/>
    </location>
</feature>